<sequence length="238" mass="27027">MQNVISKDRLRHQLSFYGIPFALGNVISRSHHLVLNFASQTSQISLSQASSVRTNPDNVLVLVAVSAFPICGLRHPMKLVPFATRVRMDVMAFPSRPSVPLLITHSIVHQFLSLWTPCLVMFTSVCSKCGITNIPVDYGRMKHVLMPTSVHLAFSSRPGVPLLITNSKTEFDRVYDSNEIRLIEQVAVHPSILFLIAMDYVIRKFLFSRSRWYSQIAFPTVLMFFLVTQGKEELHYFS</sequence>
<gene>
    <name evidence="1" type="ORF">T12_16418</name>
</gene>
<evidence type="ECO:0000313" key="2">
    <source>
        <dbReference type="Proteomes" id="UP000054783"/>
    </source>
</evidence>
<dbReference type="Proteomes" id="UP000054783">
    <property type="component" value="Unassembled WGS sequence"/>
</dbReference>
<evidence type="ECO:0000313" key="1">
    <source>
        <dbReference type="EMBL" id="KRY15983.1"/>
    </source>
</evidence>
<protein>
    <submittedName>
        <fullName evidence="1">Uncharacterized protein</fullName>
    </submittedName>
</protein>
<organism evidence="1 2">
    <name type="scientific">Trichinella patagoniensis</name>
    <dbReference type="NCBI Taxonomy" id="990121"/>
    <lineage>
        <taxon>Eukaryota</taxon>
        <taxon>Metazoa</taxon>
        <taxon>Ecdysozoa</taxon>
        <taxon>Nematoda</taxon>
        <taxon>Enoplea</taxon>
        <taxon>Dorylaimia</taxon>
        <taxon>Trichinellida</taxon>
        <taxon>Trichinellidae</taxon>
        <taxon>Trichinella</taxon>
    </lineage>
</organism>
<dbReference type="AlphaFoldDB" id="A0A0V0ZU27"/>
<keyword evidence="2" id="KW-1185">Reference proteome</keyword>
<reference evidence="1 2" key="1">
    <citation type="submission" date="2015-01" db="EMBL/GenBank/DDBJ databases">
        <title>Evolution of Trichinella species and genotypes.</title>
        <authorList>
            <person name="Korhonen P.K."/>
            <person name="Edoardo P."/>
            <person name="Giuseppe L.R."/>
            <person name="Gasser R.B."/>
        </authorList>
    </citation>
    <scope>NUCLEOTIDE SEQUENCE [LARGE SCALE GENOMIC DNA]</scope>
    <source>
        <strain evidence="1">ISS2496</strain>
    </source>
</reference>
<proteinExistence type="predicted"/>
<name>A0A0V0ZU27_9BILA</name>
<comment type="caution">
    <text evidence="1">The sequence shown here is derived from an EMBL/GenBank/DDBJ whole genome shotgun (WGS) entry which is preliminary data.</text>
</comment>
<dbReference type="EMBL" id="JYDQ01000086">
    <property type="protein sequence ID" value="KRY15983.1"/>
    <property type="molecule type" value="Genomic_DNA"/>
</dbReference>
<accession>A0A0V0ZU27</accession>